<dbReference type="AlphaFoldDB" id="A0A0A9AS24"/>
<protein>
    <submittedName>
        <fullName evidence="1">Uncharacterized protein</fullName>
    </submittedName>
</protein>
<proteinExistence type="predicted"/>
<reference evidence="1" key="1">
    <citation type="submission" date="2014-09" db="EMBL/GenBank/DDBJ databases">
        <authorList>
            <person name="Magalhaes I.L.F."/>
            <person name="Oliveira U."/>
            <person name="Santos F.R."/>
            <person name="Vidigal T.H.D.A."/>
            <person name="Brescovit A.D."/>
            <person name="Santos A.J."/>
        </authorList>
    </citation>
    <scope>NUCLEOTIDE SEQUENCE</scope>
    <source>
        <tissue evidence="1">Shoot tissue taken approximately 20 cm above the soil surface</tissue>
    </source>
</reference>
<evidence type="ECO:0000313" key="1">
    <source>
        <dbReference type="EMBL" id="JAD52638.1"/>
    </source>
</evidence>
<name>A0A0A9AS24_ARUDO</name>
<accession>A0A0A9AS24</accession>
<organism evidence="1">
    <name type="scientific">Arundo donax</name>
    <name type="common">Giant reed</name>
    <name type="synonym">Donax arundinaceus</name>
    <dbReference type="NCBI Taxonomy" id="35708"/>
    <lineage>
        <taxon>Eukaryota</taxon>
        <taxon>Viridiplantae</taxon>
        <taxon>Streptophyta</taxon>
        <taxon>Embryophyta</taxon>
        <taxon>Tracheophyta</taxon>
        <taxon>Spermatophyta</taxon>
        <taxon>Magnoliopsida</taxon>
        <taxon>Liliopsida</taxon>
        <taxon>Poales</taxon>
        <taxon>Poaceae</taxon>
        <taxon>PACMAD clade</taxon>
        <taxon>Arundinoideae</taxon>
        <taxon>Arundineae</taxon>
        <taxon>Arundo</taxon>
    </lineage>
</organism>
<reference evidence="1" key="2">
    <citation type="journal article" date="2015" name="Data Brief">
        <title>Shoot transcriptome of the giant reed, Arundo donax.</title>
        <authorList>
            <person name="Barrero R.A."/>
            <person name="Guerrero F.D."/>
            <person name="Moolhuijzen P."/>
            <person name="Goolsby J.A."/>
            <person name="Tidwell J."/>
            <person name="Bellgard S.E."/>
            <person name="Bellgard M.I."/>
        </authorList>
    </citation>
    <scope>NUCLEOTIDE SEQUENCE</scope>
    <source>
        <tissue evidence="1">Shoot tissue taken approximately 20 cm above the soil surface</tissue>
    </source>
</reference>
<sequence length="44" mass="4895">MRMTMASCGSSALVPCFFPVAQYREVCWLHGLHLRRQHGCSLGG</sequence>
<dbReference type="EMBL" id="GBRH01245257">
    <property type="protein sequence ID" value="JAD52638.1"/>
    <property type="molecule type" value="Transcribed_RNA"/>
</dbReference>